<name>A0A5J4VUV6_9EUKA</name>
<protein>
    <submittedName>
        <fullName evidence="2">Uncharacterized protein</fullName>
    </submittedName>
</protein>
<evidence type="ECO:0000313" key="3">
    <source>
        <dbReference type="Proteomes" id="UP000324800"/>
    </source>
</evidence>
<evidence type="ECO:0000256" key="1">
    <source>
        <dbReference type="SAM" id="MobiDB-lite"/>
    </source>
</evidence>
<accession>A0A5J4VUV6</accession>
<reference evidence="2 3" key="1">
    <citation type="submission" date="2019-03" db="EMBL/GenBank/DDBJ databases">
        <title>Single cell metagenomics reveals metabolic interactions within the superorganism composed of flagellate Streblomastix strix and complex community of Bacteroidetes bacteria on its surface.</title>
        <authorList>
            <person name="Treitli S.C."/>
            <person name="Kolisko M."/>
            <person name="Husnik F."/>
            <person name="Keeling P."/>
            <person name="Hampl V."/>
        </authorList>
    </citation>
    <scope>NUCLEOTIDE SEQUENCE [LARGE SCALE GENOMIC DNA]</scope>
    <source>
        <strain evidence="2">ST1C</strain>
    </source>
</reference>
<evidence type="ECO:0000313" key="2">
    <source>
        <dbReference type="EMBL" id="KAA6385956.1"/>
    </source>
</evidence>
<feature type="region of interest" description="Disordered" evidence="1">
    <location>
        <begin position="83"/>
        <end position="104"/>
    </location>
</feature>
<feature type="compositionally biased region" description="Basic and acidic residues" evidence="1">
    <location>
        <begin position="86"/>
        <end position="96"/>
    </location>
</feature>
<organism evidence="2 3">
    <name type="scientific">Streblomastix strix</name>
    <dbReference type="NCBI Taxonomy" id="222440"/>
    <lineage>
        <taxon>Eukaryota</taxon>
        <taxon>Metamonada</taxon>
        <taxon>Preaxostyla</taxon>
        <taxon>Oxymonadida</taxon>
        <taxon>Streblomastigidae</taxon>
        <taxon>Streblomastix</taxon>
    </lineage>
</organism>
<comment type="caution">
    <text evidence="2">The sequence shown here is derived from an EMBL/GenBank/DDBJ whole genome shotgun (WGS) entry which is preliminary data.</text>
</comment>
<gene>
    <name evidence="2" type="ORF">EZS28_018521</name>
</gene>
<dbReference type="Proteomes" id="UP000324800">
    <property type="component" value="Unassembled WGS sequence"/>
</dbReference>
<feature type="compositionally biased region" description="Polar residues" evidence="1">
    <location>
        <begin position="280"/>
        <end position="289"/>
    </location>
</feature>
<proteinExistence type="predicted"/>
<feature type="region of interest" description="Disordered" evidence="1">
    <location>
        <begin position="270"/>
        <end position="289"/>
    </location>
</feature>
<sequence>MLRSLRALRQTEGAHPASVDTLLTRIVGFTRELDQELKKYTAQQMIDSIRNKPEIMPQQQPMISQRNQHQRRNRLLLFRFQTNYNSRKDKSQSPHDKSKRNKSVRIYEKEKEYAIDNEKWKRGRDLTRQSWMLNGQRNRAVVAVAVNKYKKIGQAKDNPQLNESMKMKTAQEMMDTTDREKLYLTPRLTNRNSQIDQREQNEKIESRNLENRKIDNDNQEILNRDKGTNSQILRIVANNYHEGFHPIRIHPPIEKQSEYQQAMELVKNKEIQANGRRNKINTQQCQRKS</sequence>
<dbReference type="EMBL" id="SNRW01005024">
    <property type="protein sequence ID" value="KAA6385956.1"/>
    <property type="molecule type" value="Genomic_DNA"/>
</dbReference>
<dbReference type="AlphaFoldDB" id="A0A5J4VUV6"/>